<proteinExistence type="predicted"/>
<dbReference type="Gene3D" id="3.40.630.30">
    <property type="match status" value="1"/>
</dbReference>
<evidence type="ECO:0000313" key="3">
    <source>
        <dbReference type="Proteomes" id="UP000635983"/>
    </source>
</evidence>
<dbReference type="PROSITE" id="PS51729">
    <property type="entry name" value="GNAT_YJDJ"/>
    <property type="match status" value="1"/>
</dbReference>
<dbReference type="AlphaFoldDB" id="A0A917V0V4"/>
<evidence type="ECO:0000259" key="1">
    <source>
        <dbReference type="PROSITE" id="PS51729"/>
    </source>
</evidence>
<reference evidence="2" key="2">
    <citation type="submission" date="2020-09" db="EMBL/GenBank/DDBJ databases">
        <authorList>
            <person name="Sun Q."/>
            <person name="Ohkuma M."/>
        </authorList>
    </citation>
    <scope>NUCLEOTIDE SEQUENCE</scope>
    <source>
        <strain evidence="2">JCM 30078</strain>
    </source>
</reference>
<name>A0A917V0V4_9PSED</name>
<dbReference type="InterPro" id="IPR016181">
    <property type="entry name" value="Acyl_CoA_acyltransferase"/>
</dbReference>
<feature type="domain" description="N-acetyltransferase" evidence="1">
    <location>
        <begin position="8"/>
        <end position="94"/>
    </location>
</feature>
<dbReference type="EMBL" id="BMPO01000009">
    <property type="protein sequence ID" value="GGK06153.1"/>
    <property type="molecule type" value="Genomic_DNA"/>
</dbReference>
<accession>A0A917V0V4</accession>
<dbReference type="PANTHER" id="PTHR31435:SF9">
    <property type="entry name" value="PROTEIN NATD1"/>
    <property type="match status" value="1"/>
</dbReference>
<comment type="caution">
    <text evidence="2">The sequence shown here is derived from an EMBL/GenBank/DDBJ whole genome shotgun (WGS) entry which is preliminary data.</text>
</comment>
<dbReference type="RefSeq" id="WP_188985055.1">
    <property type="nucleotide sequence ID" value="NZ_BMPO01000009.1"/>
</dbReference>
<gene>
    <name evidence="2" type="ORF">GCM10009304_35260</name>
</gene>
<reference evidence="2" key="1">
    <citation type="journal article" date="2014" name="Int. J. Syst. Evol. Microbiol.">
        <title>Complete genome sequence of Corynebacterium casei LMG S-19264T (=DSM 44701T), isolated from a smear-ripened cheese.</title>
        <authorList>
            <consortium name="US DOE Joint Genome Institute (JGI-PGF)"/>
            <person name="Walter F."/>
            <person name="Albersmeier A."/>
            <person name="Kalinowski J."/>
            <person name="Ruckert C."/>
        </authorList>
    </citation>
    <scope>NUCLEOTIDE SEQUENCE</scope>
    <source>
        <strain evidence="2">JCM 30078</strain>
    </source>
</reference>
<evidence type="ECO:0000313" key="2">
    <source>
        <dbReference type="EMBL" id="GGK06153.1"/>
    </source>
</evidence>
<dbReference type="InterPro" id="IPR045057">
    <property type="entry name" value="Gcn5-rel_NAT"/>
</dbReference>
<sequence>MNDALPIHHDQAGHQFEVTLDGHRAYLVYMDLGKQTLDLYRTFVPNEIRGRGVAAALAAAALAYADRIGYTVIPSCSYVESYLAKRDEEHNAAS</sequence>
<keyword evidence="3" id="KW-1185">Reference proteome</keyword>
<dbReference type="Proteomes" id="UP000635983">
    <property type="component" value="Unassembled WGS sequence"/>
</dbReference>
<dbReference type="PANTHER" id="PTHR31435">
    <property type="entry name" value="PROTEIN NATD1"/>
    <property type="match status" value="1"/>
</dbReference>
<dbReference type="Pfam" id="PF14542">
    <property type="entry name" value="Acetyltransf_CG"/>
    <property type="match status" value="1"/>
</dbReference>
<organism evidence="2 3">
    <name type="scientific">Pseudomonas matsuisoli</name>
    <dbReference type="NCBI Taxonomy" id="1515666"/>
    <lineage>
        <taxon>Bacteria</taxon>
        <taxon>Pseudomonadati</taxon>
        <taxon>Pseudomonadota</taxon>
        <taxon>Gammaproteobacteria</taxon>
        <taxon>Pseudomonadales</taxon>
        <taxon>Pseudomonadaceae</taxon>
        <taxon>Pseudomonas</taxon>
    </lineage>
</organism>
<dbReference type="SUPFAM" id="SSF55729">
    <property type="entry name" value="Acyl-CoA N-acyltransferases (Nat)"/>
    <property type="match status" value="1"/>
</dbReference>
<protein>
    <recommendedName>
        <fullName evidence="1">N-acetyltransferase domain-containing protein</fullName>
    </recommendedName>
</protein>
<dbReference type="InterPro" id="IPR031165">
    <property type="entry name" value="GNAT_YJDJ"/>
</dbReference>